<dbReference type="Pfam" id="PF05239">
    <property type="entry name" value="PRC"/>
    <property type="match status" value="1"/>
</dbReference>
<dbReference type="OrthoDB" id="3712018at2"/>
<dbReference type="AlphaFoldDB" id="I4EHY2"/>
<name>I4EHY2_9BACT</name>
<feature type="domain" description="PRC-barrel" evidence="1">
    <location>
        <begin position="11"/>
        <end position="84"/>
    </location>
</feature>
<proteinExistence type="predicted"/>
<protein>
    <recommendedName>
        <fullName evidence="1">PRC-barrel domain-containing protein</fullName>
    </recommendedName>
</protein>
<sequence length="101" mass="11282">MGKSVNARTPYEYNRLYGRNVVSSDGIKIGTVDQFVFSSFKEAPYMLVRTGPLGSVTGTDALYVPEAYIKSVDGQVVLSPTKDDIRHHHSWARAPQGVHRW</sequence>
<dbReference type="Proteomes" id="UP000004221">
    <property type="component" value="Unassembled WGS sequence"/>
</dbReference>
<organism evidence="2 3">
    <name type="scientific">Nitrolancea hollandica Lb</name>
    <dbReference type="NCBI Taxonomy" id="1129897"/>
    <lineage>
        <taxon>Bacteria</taxon>
        <taxon>Pseudomonadati</taxon>
        <taxon>Thermomicrobiota</taxon>
        <taxon>Thermomicrobia</taxon>
        <taxon>Sphaerobacterales</taxon>
        <taxon>Sphaerobacterineae</taxon>
        <taxon>Sphaerobacteraceae</taxon>
        <taxon>Nitrolancea</taxon>
    </lineage>
</organism>
<dbReference type="InterPro" id="IPR011033">
    <property type="entry name" value="PRC_barrel-like_sf"/>
</dbReference>
<gene>
    <name evidence="2" type="ORF">NITHO_3310011</name>
</gene>
<reference evidence="2 3" key="1">
    <citation type="journal article" date="2012" name="ISME J.">
        <title>Nitrification expanded: discovery, physiology and genomics of a nitrite-oxidizing bacterium from the phylum Chloroflexi.</title>
        <authorList>
            <person name="Sorokin D.Y."/>
            <person name="Lucker S."/>
            <person name="Vejmelkova D."/>
            <person name="Kostrikina N.A."/>
            <person name="Kleerebezem R."/>
            <person name="Rijpstra W.I."/>
            <person name="Damste J.S."/>
            <person name="Le Paslier D."/>
            <person name="Muyzer G."/>
            <person name="Wagner M."/>
            <person name="van Loosdrecht M.C."/>
            <person name="Daims H."/>
        </authorList>
    </citation>
    <scope>NUCLEOTIDE SEQUENCE [LARGE SCALE GENOMIC DNA]</scope>
    <source>
        <strain evidence="3">none</strain>
    </source>
</reference>
<dbReference type="SUPFAM" id="SSF50346">
    <property type="entry name" value="PRC-barrel domain"/>
    <property type="match status" value="1"/>
</dbReference>
<evidence type="ECO:0000313" key="2">
    <source>
        <dbReference type="EMBL" id="CCF84294.1"/>
    </source>
</evidence>
<evidence type="ECO:0000313" key="3">
    <source>
        <dbReference type="Proteomes" id="UP000004221"/>
    </source>
</evidence>
<dbReference type="RefSeq" id="WP_008478368.1">
    <property type="nucleotide sequence ID" value="NZ_CAGS01000259.1"/>
</dbReference>
<dbReference type="EMBL" id="CAGS01000259">
    <property type="protein sequence ID" value="CCF84294.1"/>
    <property type="molecule type" value="Genomic_DNA"/>
</dbReference>
<dbReference type="InterPro" id="IPR027275">
    <property type="entry name" value="PRC-brl_dom"/>
</dbReference>
<accession>I4EHY2</accession>
<dbReference type="Gene3D" id="2.30.30.240">
    <property type="entry name" value="PRC-barrel domain"/>
    <property type="match status" value="1"/>
</dbReference>
<evidence type="ECO:0000259" key="1">
    <source>
        <dbReference type="Pfam" id="PF05239"/>
    </source>
</evidence>
<keyword evidence="3" id="KW-1185">Reference proteome</keyword>
<comment type="caution">
    <text evidence="2">The sequence shown here is derived from an EMBL/GenBank/DDBJ whole genome shotgun (WGS) entry which is preliminary data.</text>
</comment>